<evidence type="ECO:0000256" key="7">
    <source>
        <dbReference type="PROSITE-ProRule" id="PRU00176"/>
    </source>
</evidence>
<dbReference type="Pfam" id="PF05391">
    <property type="entry name" value="Lsm_interact"/>
    <property type="match status" value="1"/>
</dbReference>
<reference evidence="10" key="1">
    <citation type="submission" date="2021-11" db="EMBL/GenBank/DDBJ databases">
        <authorList>
            <person name="Schell T."/>
        </authorList>
    </citation>
    <scope>NUCLEOTIDE SEQUENCE</scope>
    <source>
        <strain evidence="10">M5</strain>
    </source>
</reference>
<feature type="region of interest" description="Disordered" evidence="8">
    <location>
        <begin position="560"/>
        <end position="619"/>
    </location>
</feature>
<feature type="compositionally biased region" description="Basic and acidic residues" evidence="8">
    <location>
        <begin position="800"/>
        <end position="812"/>
    </location>
</feature>
<dbReference type="CDD" id="cd12391">
    <property type="entry name" value="RRM1_SART3"/>
    <property type="match status" value="1"/>
</dbReference>
<dbReference type="InterPro" id="IPR035979">
    <property type="entry name" value="RBD_domain_sf"/>
</dbReference>
<evidence type="ECO:0000259" key="9">
    <source>
        <dbReference type="PROSITE" id="PS50102"/>
    </source>
</evidence>
<dbReference type="Gene3D" id="3.30.70.330">
    <property type="match status" value="2"/>
</dbReference>
<keyword evidence="4 7" id="KW-0694">RNA-binding</keyword>
<dbReference type="FunFam" id="1.25.40.10:FF:000098">
    <property type="entry name" value="Squamous cell carcinoma antigen recognized by T-cells 3"/>
    <property type="match status" value="1"/>
</dbReference>
<evidence type="ECO:0000256" key="4">
    <source>
        <dbReference type="ARBA" id="ARBA00022884"/>
    </source>
</evidence>
<dbReference type="EMBL" id="CAKKLH010000290">
    <property type="protein sequence ID" value="CAH0109093.1"/>
    <property type="molecule type" value="Genomic_DNA"/>
</dbReference>
<dbReference type="GO" id="GO:0003723">
    <property type="term" value="F:RNA binding"/>
    <property type="evidence" value="ECO:0007669"/>
    <property type="project" value="UniProtKB-UniRule"/>
</dbReference>
<feature type="region of interest" description="Disordered" evidence="8">
    <location>
        <begin position="836"/>
        <end position="861"/>
    </location>
</feature>
<feature type="region of interest" description="Disordered" evidence="8">
    <location>
        <begin position="1"/>
        <end position="40"/>
    </location>
</feature>
<accession>A0A8J2W8P8</accession>
<dbReference type="OrthoDB" id="360390at2759"/>
<dbReference type="Proteomes" id="UP000789390">
    <property type="component" value="Unassembled WGS sequence"/>
</dbReference>
<dbReference type="GO" id="GO:0008380">
    <property type="term" value="P:RNA splicing"/>
    <property type="evidence" value="ECO:0007669"/>
    <property type="project" value="UniProtKB-KW"/>
</dbReference>
<dbReference type="GO" id="GO:0006397">
    <property type="term" value="P:mRNA processing"/>
    <property type="evidence" value="ECO:0007669"/>
    <property type="project" value="UniProtKB-KW"/>
</dbReference>
<evidence type="ECO:0000313" key="11">
    <source>
        <dbReference type="Proteomes" id="UP000789390"/>
    </source>
</evidence>
<dbReference type="SUPFAM" id="SSF54928">
    <property type="entry name" value="RNA-binding domain, RBD"/>
    <property type="match status" value="2"/>
</dbReference>
<keyword evidence="3" id="KW-0677">Repeat</keyword>
<feature type="domain" description="RRM" evidence="9">
    <location>
        <begin position="626"/>
        <end position="702"/>
    </location>
</feature>
<dbReference type="FunFam" id="3.30.70.330:FF:001337">
    <property type="entry name" value="SART-3/p110 homolog"/>
    <property type="match status" value="1"/>
</dbReference>
<protein>
    <recommendedName>
        <fullName evidence="9">RRM domain-containing protein</fullName>
    </recommendedName>
</protein>
<dbReference type="PANTHER" id="PTHR17204:SF25">
    <property type="entry name" value="RRM DOMAIN-CONTAINING PROTEIN"/>
    <property type="match status" value="1"/>
</dbReference>
<evidence type="ECO:0000256" key="3">
    <source>
        <dbReference type="ARBA" id="ARBA00022737"/>
    </source>
</evidence>
<dbReference type="InterPro" id="IPR034218">
    <property type="entry name" value="SART3_RRM2"/>
</dbReference>
<evidence type="ECO:0000256" key="1">
    <source>
        <dbReference type="ARBA" id="ARBA00004123"/>
    </source>
</evidence>
<dbReference type="Pfam" id="PF00076">
    <property type="entry name" value="RRM_1"/>
    <property type="match status" value="2"/>
</dbReference>
<dbReference type="AlphaFoldDB" id="A0A8J2W8P8"/>
<feature type="region of interest" description="Disordered" evidence="8">
    <location>
        <begin position="797"/>
        <end position="816"/>
    </location>
</feature>
<dbReference type="Pfam" id="PF05843">
    <property type="entry name" value="Suf"/>
    <property type="match status" value="1"/>
</dbReference>
<keyword evidence="11" id="KW-1185">Reference proteome</keyword>
<dbReference type="PROSITE" id="PS50102">
    <property type="entry name" value="RRM"/>
    <property type="match status" value="2"/>
</dbReference>
<dbReference type="SMART" id="SM00360">
    <property type="entry name" value="RRM"/>
    <property type="match status" value="2"/>
</dbReference>
<dbReference type="Gene3D" id="1.25.40.10">
    <property type="entry name" value="Tetratricopeptide repeat domain"/>
    <property type="match status" value="2"/>
</dbReference>
<evidence type="ECO:0000313" key="10">
    <source>
        <dbReference type="EMBL" id="CAH0109093.1"/>
    </source>
</evidence>
<dbReference type="PANTHER" id="PTHR17204">
    <property type="entry name" value="PRE-MRNA PROCESSING PROTEIN PRP39-RELATED"/>
    <property type="match status" value="1"/>
</dbReference>
<dbReference type="InterPro" id="IPR012677">
    <property type="entry name" value="Nucleotide-bd_a/b_plait_sf"/>
</dbReference>
<name>A0A8J2W8P8_9CRUS</name>
<comment type="caution">
    <text evidence="10">The sequence shown here is derived from an EMBL/GenBank/DDBJ whole genome shotgun (WGS) entry which is preliminary data.</text>
</comment>
<gene>
    <name evidence="10" type="ORF">DGAL_LOCUS12555</name>
</gene>
<evidence type="ECO:0000256" key="6">
    <source>
        <dbReference type="ARBA" id="ARBA00023242"/>
    </source>
</evidence>
<organism evidence="10 11">
    <name type="scientific">Daphnia galeata</name>
    <dbReference type="NCBI Taxonomy" id="27404"/>
    <lineage>
        <taxon>Eukaryota</taxon>
        <taxon>Metazoa</taxon>
        <taxon>Ecdysozoa</taxon>
        <taxon>Arthropoda</taxon>
        <taxon>Crustacea</taxon>
        <taxon>Branchiopoda</taxon>
        <taxon>Diplostraca</taxon>
        <taxon>Cladocera</taxon>
        <taxon>Anomopoda</taxon>
        <taxon>Daphniidae</taxon>
        <taxon>Daphnia</taxon>
    </lineage>
</organism>
<proteinExistence type="predicted"/>
<dbReference type="InterPro" id="IPR008669">
    <property type="entry name" value="LSM_interact"/>
</dbReference>
<dbReference type="SUPFAM" id="SSF48452">
    <property type="entry name" value="TPR-like"/>
    <property type="match status" value="1"/>
</dbReference>
<evidence type="ECO:0000256" key="5">
    <source>
        <dbReference type="ARBA" id="ARBA00023187"/>
    </source>
</evidence>
<sequence length="861" mass="98960">MDVQQSLAKEDEIEEMSFEGNDSPGGSDSSDSDDSEKEREEHYVLERKIVELRKELAKSPNAYNTHIELISSLKKLGELDQLRYARESMHTIYPLTEELWLDWLRDEIKLGLTDEDKNKIELLFQKATEDYLSIEIWVEYIQFCLAGMDIGGVEALKKIRAVMEEAIRHGGLHVVKGALLWDSYRDFEMAIYQSTKGGSENENMVQAQKITHLFNRQLSVPLLDMERTWTEYNEWLQILDQKVEPHVKATYDKAKGQLEKKAPLEDTLLIAVENDNKAAVYRTYLDLEMNEFKDPARIQALFERIVAEIPLYDAFWNDYCKFVDRQFKSAETTFAIFKRAIRNCPWNGPIWSDYILAAERYKKEDGFIAGLVEKAFNAGLATAADLLAVWMSFIEYLVRKCTWGDNDNENIVQLREAFTRATEHLDQTYDVEGDPECTLLQYWAYFEAKKLKNMPKARELWSKIISRGHSKSAQWWLARIQFERTHDNNYDEVRKLFTKSLNAVSSSDWPELIVKQWLQFEREEGDLQTMDVAQHRCEARMKKVNKEREGQIVQEVETGKGRKRGKIEDAKESKTVPAKKPKISNDTATTKLGPKKAVQPKVNAPEPASKPVVIPKPVTDPSRHANTVFLSNLAYETCEEDVRKMMSSSGTITDIRLVLDYKQRCKGFCYVEFSSQDEAREVLKRDREPMKGRPVFMSPSEPDAALKHPAFKYQSTLEKKKLFIKGRLALTTTKEDLEGLFKKFGILKDVRLVTFRNGTPKGLAYVEFEDEVSATMAMNQTDGTTFQEKVLTVALSNPPPRREDRTLDKDDLSLGGGTRVRRTQVSFVPNAVLRQTHQSSMPPPASAPKSNADFRSMLLKK</sequence>
<dbReference type="InterPro" id="IPR008847">
    <property type="entry name" value="Suf"/>
</dbReference>
<evidence type="ECO:0000256" key="2">
    <source>
        <dbReference type="ARBA" id="ARBA00022664"/>
    </source>
</evidence>
<evidence type="ECO:0000256" key="8">
    <source>
        <dbReference type="SAM" id="MobiDB-lite"/>
    </source>
</evidence>
<dbReference type="GO" id="GO:0005634">
    <property type="term" value="C:nucleus"/>
    <property type="evidence" value="ECO:0007669"/>
    <property type="project" value="UniProtKB-SubCell"/>
</dbReference>
<comment type="subcellular location">
    <subcellularLocation>
        <location evidence="1">Nucleus</location>
    </subcellularLocation>
</comment>
<keyword evidence="2" id="KW-0507">mRNA processing</keyword>
<dbReference type="InterPro" id="IPR003107">
    <property type="entry name" value="HAT"/>
</dbReference>
<dbReference type="SMART" id="SM00386">
    <property type="entry name" value="HAT"/>
    <property type="match status" value="8"/>
</dbReference>
<keyword evidence="5" id="KW-0508">mRNA splicing</keyword>
<dbReference type="InterPro" id="IPR059164">
    <property type="entry name" value="HAT_PRP39_C"/>
</dbReference>
<feature type="domain" description="RRM" evidence="9">
    <location>
        <begin position="720"/>
        <end position="798"/>
    </location>
</feature>
<dbReference type="InterPro" id="IPR034217">
    <property type="entry name" value="SART3_RRM1"/>
</dbReference>
<dbReference type="InterPro" id="IPR000504">
    <property type="entry name" value="RRM_dom"/>
</dbReference>
<dbReference type="Pfam" id="PF23241">
    <property type="entry name" value="HAT_PRP39_C"/>
    <property type="match status" value="1"/>
</dbReference>
<dbReference type="InterPro" id="IPR011990">
    <property type="entry name" value="TPR-like_helical_dom_sf"/>
</dbReference>
<keyword evidence="6" id="KW-0539">Nucleus</keyword>
<dbReference type="CDD" id="cd12392">
    <property type="entry name" value="RRM2_SART3"/>
    <property type="match status" value="1"/>
</dbReference>